<dbReference type="AlphaFoldDB" id="A0A1G2MJS0"/>
<evidence type="ECO:0000256" key="2">
    <source>
        <dbReference type="SAM" id="Phobius"/>
    </source>
</evidence>
<keyword evidence="2" id="KW-0812">Transmembrane</keyword>
<feature type="transmembrane region" description="Helical" evidence="2">
    <location>
        <begin position="79"/>
        <end position="105"/>
    </location>
</feature>
<evidence type="ECO:0000313" key="3">
    <source>
        <dbReference type="EMBL" id="OHA23984.1"/>
    </source>
</evidence>
<accession>A0A1G2MJS0</accession>
<keyword evidence="2" id="KW-1133">Transmembrane helix</keyword>
<reference evidence="3 4" key="1">
    <citation type="journal article" date="2016" name="Nat. Commun.">
        <title>Thousands of microbial genomes shed light on interconnected biogeochemical processes in an aquifer system.</title>
        <authorList>
            <person name="Anantharaman K."/>
            <person name="Brown C.T."/>
            <person name="Hug L.A."/>
            <person name="Sharon I."/>
            <person name="Castelle C.J."/>
            <person name="Probst A.J."/>
            <person name="Thomas B.C."/>
            <person name="Singh A."/>
            <person name="Wilkins M.J."/>
            <person name="Karaoz U."/>
            <person name="Brodie E.L."/>
            <person name="Williams K.H."/>
            <person name="Hubbard S.S."/>
            <person name="Banfield J.F."/>
        </authorList>
    </citation>
    <scope>NUCLEOTIDE SEQUENCE [LARGE SCALE GENOMIC DNA]</scope>
</reference>
<dbReference type="EMBL" id="MHRM01000014">
    <property type="protein sequence ID" value="OHA23984.1"/>
    <property type="molecule type" value="Genomic_DNA"/>
</dbReference>
<feature type="compositionally biased region" description="Polar residues" evidence="1">
    <location>
        <begin position="33"/>
        <end position="46"/>
    </location>
</feature>
<organism evidence="3 4">
    <name type="scientific">Candidatus Taylorbacteria bacterium RIFCSPHIGHO2_02_FULL_44_12</name>
    <dbReference type="NCBI Taxonomy" id="1802308"/>
    <lineage>
        <taxon>Bacteria</taxon>
        <taxon>Candidatus Tayloriibacteriota</taxon>
    </lineage>
</organism>
<gene>
    <name evidence="3" type="ORF">A3D50_02130</name>
</gene>
<evidence type="ECO:0000313" key="4">
    <source>
        <dbReference type="Proteomes" id="UP000178413"/>
    </source>
</evidence>
<proteinExistence type="predicted"/>
<dbReference type="Proteomes" id="UP000178413">
    <property type="component" value="Unassembled WGS sequence"/>
</dbReference>
<evidence type="ECO:0008006" key="5">
    <source>
        <dbReference type="Google" id="ProtNLM"/>
    </source>
</evidence>
<protein>
    <recommendedName>
        <fullName evidence="5">Baseplate protein J-like domain-containing protein</fullName>
    </recommendedName>
</protein>
<keyword evidence="2" id="KW-0472">Membrane</keyword>
<feature type="compositionally biased region" description="Basic and acidic residues" evidence="1">
    <location>
        <begin position="47"/>
        <end position="56"/>
    </location>
</feature>
<comment type="caution">
    <text evidence="3">The sequence shown here is derived from an EMBL/GenBank/DDBJ whole genome shotgun (WGS) entry which is preliminary data.</text>
</comment>
<feature type="compositionally biased region" description="Basic and acidic residues" evidence="1">
    <location>
        <begin position="1"/>
        <end position="15"/>
    </location>
</feature>
<sequence length="468" mass="50313">MPRRVQDIIPGDRRSIRNIPIEPIQTKTEKPSKANSQEKTGNITPSRSERGRDIQIRKMPLTPPLPIKKSKNSKKTKRLWYSLLITIPSAAVVIAVSGFMASTYFSRATFTIVPKIIPVSVNGTYVIKNSLASLEKDSLTYDIITVSGTASSAVPATDGPLVSTKAQGKVIIYNSHSSESQRLVAGTRLANDNGRIYRITGSIVIPGYKSSGGTVLPGSIITTVVADEAGAGYNISKSDPLSDFKIVAYKGSDKYQNFYARLDTDISGGFVGKKKIISPTLQASTTAVLSADLKKSLLIKVAAVIPNEFVSYDDANIYDIVSMPISDPGAGKAVMNIQGTLHAIVLKKTDLVPLIAGKETVASFGEMKYEVSGLENLKFSVANEAEFSAVKKNPLIIRLQGPISLIGTVNIEELKNSLAGLPLGETEAVLGRYTQVISLEKSTGELSPPWSPRVPTDTNHISVIIKKP</sequence>
<dbReference type="STRING" id="1802308.A3D50_02130"/>
<name>A0A1G2MJS0_9BACT</name>
<evidence type="ECO:0000256" key="1">
    <source>
        <dbReference type="SAM" id="MobiDB-lite"/>
    </source>
</evidence>
<feature type="region of interest" description="Disordered" evidence="1">
    <location>
        <begin position="1"/>
        <end position="70"/>
    </location>
</feature>